<gene>
    <name evidence="1" type="ORF">OIU77_014261</name>
</gene>
<evidence type="ECO:0000313" key="2">
    <source>
        <dbReference type="Proteomes" id="UP001141253"/>
    </source>
</evidence>
<protein>
    <submittedName>
        <fullName evidence="1">Uncharacterized protein</fullName>
    </submittedName>
</protein>
<name>A0ABQ8ZWP2_9ROSI</name>
<accession>A0ABQ8ZWP2</accession>
<evidence type="ECO:0000313" key="1">
    <source>
        <dbReference type="EMBL" id="KAJ6312701.1"/>
    </source>
</evidence>
<reference evidence="1" key="1">
    <citation type="submission" date="2022-10" db="EMBL/GenBank/DDBJ databases">
        <authorList>
            <person name="Hyden B.L."/>
            <person name="Feng K."/>
            <person name="Yates T."/>
            <person name="Jawdy S."/>
            <person name="Smart L.B."/>
            <person name="Muchero W."/>
        </authorList>
    </citation>
    <scope>NUCLEOTIDE SEQUENCE</scope>
    <source>
        <tissue evidence="1">Shoot tip</tissue>
    </source>
</reference>
<proteinExistence type="predicted"/>
<organism evidence="1 2">
    <name type="scientific">Salix suchowensis</name>
    <dbReference type="NCBI Taxonomy" id="1278906"/>
    <lineage>
        <taxon>Eukaryota</taxon>
        <taxon>Viridiplantae</taxon>
        <taxon>Streptophyta</taxon>
        <taxon>Embryophyta</taxon>
        <taxon>Tracheophyta</taxon>
        <taxon>Spermatophyta</taxon>
        <taxon>Magnoliopsida</taxon>
        <taxon>eudicotyledons</taxon>
        <taxon>Gunneridae</taxon>
        <taxon>Pentapetalae</taxon>
        <taxon>rosids</taxon>
        <taxon>fabids</taxon>
        <taxon>Malpighiales</taxon>
        <taxon>Salicaceae</taxon>
        <taxon>Saliceae</taxon>
        <taxon>Salix</taxon>
    </lineage>
</organism>
<keyword evidence="2" id="KW-1185">Reference proteome</keyword>
<dbReference type="Proteomes" id="UP001141253">
    <property type="component" value="Chromosome 10"/>
</dbReference>
<comment type="caution">
    <text evidence="1">The sequence shown here is derived from an EMBL/GenBank/DDBJ whole genome shotgun (WGS) entry which is preliminary data.</text>
</comment>
<dbReference type="EMBL" id="JAPFFI010000024">
    <property type="protein sequence ID" value="KAJ6312701.1"/>
    <property type="molecule type" value="Genomic_DNA"/>
</dbReference>
<feature type="non-terminal residue" evidence="1">
    <location>
        <position position="65"/>
    </location>
</feature>
<reference evidence="1" key="2">
    <citation type="journal article" date="2023" name="Int. J. Mol. Sci.">
        <title>De Novo Assembly and Annotation of 11 Diverse Shrub Willow (Salix) Genomes Reveals Novel Gene Organization in Sex-Linked Regions.</title>
        <authorList>
            <person name="Hyden B."/>
            <person name="Feng K."/>
            <person name="Yates T.B."/>
            <person name="Jawdy S."/>
            <person name="Cereghino C."/>
            <person name="Smart L.B."/>
            <person name="Muchero W."/>
        </authorList>
    </citation>
    <scope>NUCLEOTIDE SEQUENCE</scope>
    <source>
        <tissue evidence="1">Shoot tip</tissue>
    </source>
</reference>
<sequence>MVYFFLAILANYDKAQEVHAESAEAFQVQFKQRETRRGHGGYCCTGKEAVFIRCFGLCYQRFPPN</sequence>